<feature type="non-terminal residue" evidence="8">
    <location>
        <position position="581"/>
    </location>
</feature>
<dbReference type="GO" id="GO:0005886">
    <property type="term" value="C:plasma membrane"/>
    <property type="evidence" value="ECO:0007669"/>
    <property type="project" value="UniProtKB-SubCell"/>
</dbReference>
<feature type="transmembrane region" description="Helical" evidence="6">
    <location>
        <begin position="33"/>
        <end position="54"/>
    </location>
</feature>
<feature type="transmembrane region" description="Helical" evidence="6">
    <location>
        <begin position="235"/>
        <end position="253"/>
    </location>
</feature>
<dbReference type="GO" id="GO:0034707">
    <property type="term" value="C:chloride channel complex"/>
    <property type="evidence" value="ECO:0007669"/>
    <property type="project" value="UniProtKB-KW"/>
</dbReference>
<dbReference type="InterPro" id="IPR000615">
    <property type="entry name" value="Bestrophin"/>
</dbReference>
<accession>A0AAV5UB47</accession>
<evidence type="ECO:0000256" key="7">
    <source>
        <dbReference type="SAM" id="MobiDB-lite"/>
    </source>
</evidence>
<evidence type="ECO:0000256" key="4">
    <source>
        <dbReference type="ARBA" id="ARBA00023136"/>
    </source>
</evidence>
<feature type="compositionally biased region" description="Polar residues" evidence="7">
    <location>
        <begin position="460"/>
        <end position="479"/>
    </location>
</feature>
<feature type="region of interest" description="Disordered" evidence="7">
    <location>
        <begin position="460"/>
        <end position="502"/>
    </location>
</feature>
<dbReference type="Proteomes" id="UP001432027">
    <property type="component" value="Unassembled WGS sequence"/>
</dbReference>
<keyword evidence="6" id="KW-1003">Cell membrane</keyword>
<dbReference type="Pfam" id="PF01062">
    <property type="entry name" value="Bestrophin"/>
    <property type="match status" value="1"/>
</dbReference>
<feature type="transmembrane region" description="Helical" evidence="6">
    <location>
        <begin position="128"/>
        <end position="147"/>
    </location>
</feature>
<evidence type="ECO:0000256" key="5">
    <source>
        <dbReference type="ARBA" id="ARBA00034769"/>
    </source>
</evidence>
<comment type="subcellular location">
    <subcellularLocation>
        <location evidence="6">Cell membrane</location>
        <topology evidence="6">Multi-pass membrane protein</topology>
    </subcellularLocation>
    <subcellularLocation>
        <location evidence="1">Membrane</location>
    </subcellularLocation>
</comment>
<keyword evidence="6" id="KW-0406">Ion transport</keyword>
<feature type="region of interest" description="Disordered" evidence="7">
    <location>
        <begin position="555"/>
        <end position="581"/>
    </location>
</feature>
<keyword evidence="6" id="KW-0813">Transport</keyword>
<dbReference type="InterPro" id="IPR021134">
    <property type="entry name" value="Bestrophin-like"/>
</dbReference>
<keyword evidence="3 6" id="KW-1133">Transmembrane helix</keyword>
<dbReference type="EMBL" id="BTSX01000006">
    <property type="protein sequence ID" value="GMT03643.1"/>
    <property type="molecule type" value="Genomic_DNA"/>
</dbReference>
<sequence>MTVTYTLEVSRARFWGFPKLLVRWKGSIYRLMYLEMTFFLSLFYLIMSIYRGVLNEQWQRHFESVALYCREFTLTIPITFVMGFYVTFVAGRWWQQYMNIPWPDRIALQVSAYVSGADERGRMMRRALVRYANLLAIFTFQSTSTVIKRRFPTIDHLLEAGLLTEEEKRTIENIHSPQGTWFVPAHWFCQLCTIARKEGRIHDDLHLKSLIDEMMAFRSQCGMIWSYDWISVPLVYTQVVTIAVYSFFMACLFGRQYLKHASQDTSATNSLDYYVPIYTIVQFCFYLGWLKVAESMICPFGEDDDDFELNWIIDRNVQVSYLLADTLHLKHPRLTRDLFWDTIETDLPYTAATSKNRKEKDAFLGSTQAMNINPKQSEWEVDEMPPIGEMDEERAEAGLSSLNSKTSTVVEDDVEGVDADDADDASVVSCSSTGTELKFKKRGRLATLLLGSSRQTLFSKSGSKRSMFQRSTDASYPNLDSNSQDVSDQDDVTGSNSNQRVGTPLSQMCITITLSSQVSVPPMVLEESDVDSTGERTLTQKEGMVLAARIKKMSRTEEVAEPEEDEDCRMGIDSSQTPLCP</sequence>
<keyword evidence="6" id="KW-0407">Ion channel</keyword>
<comment type="function">
    <text evidence="6">Forms chloride channels.</text>
</comment>
<keyword evidence="9" id="KW-1185">Reference proteome</keyword>
<organism evidence="8 9">
    <name type="scientific">Pristionchus entomophagus</name>
    <dbReference type="NCBI Taxonomy" id="358040"/>
    <lineage>
        <taxon>Eukaryota</taxon>
        <taxon>Metazoa</taxon>
        <taxon>Ecdysozoa</taxon>
        <taxon>Nematoda</taxon>
        <taxon>Chromadorea</taxon>
        <taxon>Rhabditida</taxon>
        <taxon>Rhabditina</taxon>
        <taxon>Diplogasteromorpha</taxon>
        <taxon>Diplogasteroidea</taxon>
        <taxon>Neodiplogasteridae</taxon>
        <taxon>Pristionchus</taxon>
    </lineage>
</organism>
<dbReference type="PANTHER" id="PTHR10736">
    <property type="entry name" value="BESTROPHIN"/>
    <property type="match status" value="1"/>
</dbReference>
<evidence type="ECO:0000256" key="1">
    <source>
        <dbReference type="ARBA" id="ARBA00004370"/>
    </source>
</evidence>
<evidence type="ECO:0000256" key="6">
    <source>
        <dbReference type="RuleBase" id="RU363126"/>
    </source>
</evidence>
<keyword evidence="2 6" id="KW-0812">Transmembrane</keyword>
<comment type="similarity">
    <text evidence="5 6">Belongs to the anion channel-forming bestrophin (TC 1.A.46) family. Calcium-sensitive chloride channel subfamily.</text>
</comment>
<evidence type="ECO:0000313" key="8">
    <source>
        <dbReference type="EMBL" id="GMT03643.1"/>
    </source>
</evidence>
<reference evidence="8" key="1">
    <citation type="submission" date="2023-10" db="EMBL/GenBank/DDBJ databases">
        <title>Genome assembly of Pristionchus species.</title>
        <authorList>
            <person name="Yoshida K."/>
            <person name="Sommer R.J."/>
        </authorList>
    </citation>
    <scope>NUCLEOTIDE SEQUENCE</scope>
    <source>
        <strain evidence="8">RS0144</strain>
    </source>
</reference>
<keyword evidence="4 6" id="KW-0472">Membrane</keyword>
<keyword evidence="6" id="KW-0869">Chloride channel</keyword>
<gene>
    <name evidence="8" type="ORF">PENTCL1PPCAC_25817</name>
</gene>
<evidence type="ECO:0000256" key="3">
    <source>
        <dbReference type="ARBA" id="ARBA00022989"/>
    </source>
</evidence>
<feature type="transmembrane region" description="Helical" evidence="6">
    <location>
        <begin position="273"/>
        <end position="290"/>
    </location>
</feature>
<keyword evidence="6" id="KW-0868">Chloride</keyword>
<dbReference type="AlphaFoldDB" id="A0AAV5UB47"/>
<dbReference type="PANTHER" id="PTHR10736:SF0">
    <property type="entry name" value="BESTROPHIN HOMOLOG"/>
    <property type="match status" value="1"/>
</dbReference>
<proteinExistence type="inferred from homology"/>
<feature type="transmembrane region" description="Helical" evidence="6">
    <location>
        <begin position="74"/>
        <end position="94"/>
    </location>
</feature>
<dbReference type="GO" id="GO:0005254">
    <property type="term" value="F:chloride channel activity"/>
    <property type="evidence" value="ECO:0007669"/>
    <property type="project" value="UniProtKB-KW"/>
</dbReference>
<feature type="compositionally biased region" description="Polar residues" evidence="7">
    <location>
        <begin position="493"/>
        <end position="502"/>
    </location>
</feature>
<evidence type="ECO:0000313" key="9">
    <source>
        <dbReference type="Proteomes" id="UP001432027"/>
    </source>
</evidence>
<protein>
    <recommendedName>
        <fullName evidence="6">Bestrophin homolog</fullName>
    </recommendedName>
</protein>
<name>A0AAV5UB47_9BILA</name>
<evidence type="ECO:0000256" key="2">
    <source>
        <dbReference type="ARBA" id="ARBA00022692"/>
    </source>
</evidence>
<comment type="caution">
    <text evidence="8">The sequence shown here is derived from an EMBL/GenBank/DDBJ whole genome shotgun (WGS) entry which is preliminary data.</text>
</comment>